<protein>
    <recommendedName>
        <fullName evidence="10">Attacin C-terminal domain-containing protein</fullName>
    </recommendedName>
</protein>
<keyword evidence="6" id="KW-0391">Immunity</keyword>
<dbReference type="Proteomes" id="UP000594454">
    <property type="component" value="Chromosome 2"/>
</dbReference>
<dbReference type="AlphaFoldDB" id="A0A7R8UH31"/>
<reference evidence="11 12" key="1">
    <citation type="submission" date="2020-11" db="EMBL/GenBank/DDBJ databases">
        <authorList>
            <person name="Wallbank WR R."/>
            <person name="Pardo Diaz C."/>
            <person name="Kozak K."/>
            <person name="Martin S."/>
            <person name="Jiggins C."/>
            <person name="Moest M."/>
            <person name="Warren A I."/>
            <person name="Generalovic N T."/>
            <person name="Byers J.R.P. K."/>
            <person name="Montejo-Kovacevich G."/>
            <person name="Yen C E."/>
        </authorList>
    </citation>
    <scope>NUCLEOTIDE SEQUENCE [LARGE SCALE GENOMIC DNA]</scope>
</reference>
<evidence type="ECO:0000259" key="10">
    <source>
        <dbReference type="Pfam" id="PF03769"/>
    </source>
</evidence>
<comment type="subcellular location">
    <subcellularLocation>
        <location evidence="1">Secreted</location>
    </subcellularLocation>
</comment>
<evidence type="ECO:0000256" key="5">
    <source>
        <dbReference type="ARBA" id="ARBA00022588"/>
    </source>
</evidence>
<feature type="region of interest" description="Disordered" evidence="8">
    <location>
        <begin position="191"/>
        <end position="220"/>
    </location>
</feature>
<dbReference type="OrthoDB" id="8117451at2759"/>
<accession>A0A7R8UH31</accession>
<feature type="signal peptide" evidence="9">
    <location>
        <begin position="1"/>
        <end position="17"/>
    </location>
</feature>
<keyword evidence="9" id="KW-0732">Signal</keyword>
<name>A0A7R8UH31_HERIL</name>
<comment type="similarity">
    <text evidence="2">Belongs to the attacin/sarcotoxin-2 family.</text>
</comment>
<keyword evidence="5" id="KW-0399">Innate immunity</keyword>
<organism evidence="11 12">
    <name type="scientific">Hermetia illucens</name>
    <name type="common">Black soldier fly</name>
    <dbReference type="NCBI Taxonomy" id="343691"/>
    <lineage>
        <taxon>Eukaryota</taxon>
        <taxon>Metazoa</taxon>
        <taxon>Ecdysozoa</taxon>
        <taxon>Arthropoda</taxon>
        <taxon>Hexapoda</taxon>
        <taxon>Insecta</taxon>
        <taxon>Pterygota</taxon>
        <taxon>Neoptera</taxon>
        <taxon>Endopterygota</taxon>
        <taxon>Diptera</taxon>
        <taxon>Brachycera</taxon>
        <taxon>Stratiomyomorpha</taxon>
        <taxon>Stratiomyidae</taxon>
        <taxon>Hermetiinae</taxon>
        <taxon>Hermetia</taxon>
    </lineage>
</organism>
<dbReference type="InterPro" id="IPR005521">
    <property type="entry name" value="Attacin_C"/>
</dbReference>
<evidence type="ECO:0000256" key="9">
    <source>
        <dbReference type="SAM" id="SignalP"/>
    </source>
</evidence>
<dbReference type="Pfam" id="PF03769">
    <property type="entry name" value="Attacin_C"/>
    <property type="match status" value="1"/>
</dbReference>
<dbReference type="EMBL" id="LR899010">
    <property type="protein sequence ID" value="CAD7080681.1"/>
    <property type="molecule type" value="Genomic_DNA"/>
</dbReference>
<sequence>MNLKFVVLCVCLAVVSAVNIPAVDDLREAFETEDSLYIPISDVEAEQLRLPRSSHIPRKRLPQLEEDTASDDWETEQLRLPRSIPNIEYHHQHHHKHKRPHRSLDEAFETEDAYYIPMSDEEVDSLRLPRSLDELQKTIESEGLIDNVESGRAKRQIFAQGGGSPGKGYDIYAQGRAKLWESQNQRNSLHGTASYSQHLGGPYGNSRPNVGGGLTFTHRF</sequence>
<keyword evidence="7" id="KW-0044">Antibiotic</keyword>
<dbReference type="InParanoid" id="A0A7R8UH31"/>
<keyword evidence="4" id="KW-0929">Antimicrobial</keyword>
<dbReference type="GO" id="GO:0005576">
    <property type="term" value="C:extracellular region"/>
    <property type="evidence" value="ECO:0007669"/>
    <property type="project" value="UniProtKB-SubCell"/>
</dbReference>
<evidence type="ECO:0000256" key="8">
    <source>
        <dbReference type="SAM" id="MobiDB-lite"/>
    </source>
</evidence>
<keyword evidence="12" id="KW-1185">Reference proteome</keyword>
<feature type="chain" id="PRO_5031177378" description="Attacin C-terminal domain-containing protein" evidence="9">
    <location>
        <begin position="18"/>
        <end position="220"/>
    </location>
</feature>
<keyword evidence="3" id="KW-0964">Secreted</keyword>
<evidence type="ECO:0000256" key="6">
    <source>
        <dbReference type="ARBA" id="ARBA00022859"/>
    </source>
</evidence>
<evidence type="ECO:0000256" key="7">
    <source>
        <dbReference type="ARBA" id="ARBA00023022"/>
    </source>
</evidence>
<proteinExistence type="inferred from homology"/>
<gene>
    <name evidence="11" type="ORF">HERILL_LOCUS3825</name>
</gene>
<evidence type="ECO:0000313" key="11">
    <source>
        <dbReference type="EMBL" id="CAD7080681.1"/>
    </source>
</evidence>
<evidence type="ECO:0000256" key="4">
    <source>
        <dbReference type="ARBA" id="ARBA00022529"/>
    </source>
</evidence>
<evidence type="ECO:0000256" key="3">
    <source>
        <dbReference type="ARBA" id="ARBA00022525"/>
    </source>
</evidence>
<dbReference type="GO" id="GO:0045087">
    <property type="term" value="P:innate immune response"/>
    <property type="evidence" value="ECO:0007669"/>
    <property type="project" value="UniProtKB-KW"/>
</dbReference>
<dbReference type="GO" id="GO:0042742">
    <property type="term" value="P:defense response to bacterium"/>
    <property type="evidence" value="ECO:0007669"/>
    <property type="project" value="UniProtKB-KW"/>
</dbReference>
<evidence type="ECO:0000313" key="12">
    <source>
        <dbReference type="Proteomes" id="UP000594454"/>
    </source>
</evidence>
<evidence type="ECO:0000256" key="2">
    <source>
        <dbReference type="ARBA" id="ARBA00007550"/>
    </source>
</evidence>
<feature type="domain" description="Attacin C-terminal" evidence="10">
    <location>
        <begin position="170"/>
        <end position="220"/>
    </location>
</feature>
<evidence type="ECO:0000256" key="1">
    <source>
        <dbReference type="ARBA" id="ARBA00004613"/>
    </source>
</evidence>